<keyword evidence="5" id="KW-0812">Transmembrane</keyword>
<dbReference type="SUPFAM" id="SSF103481">
    <property type="entry name" value="Multidrug resistance efflux transporter EmrE"/>
    <property type="match status" value="1"/>
</dbReference>
<evidence type="ECO:0000256" key="1">
    <source>
        <dbReference type="ARBA" id="ARBA00009375"/>
    </source>
</evidence>
<dbReference type="EMBL" id="BDRX01000005">
    <property type="protein sequence ID" value="GBF88550.1"/>
    <property type="molecule type" value="Genomic_DNA"/>
</dbReference>
<evidence type="ECO:0000313" key="7">
    <source>
        <dbReference type="EMBL" id="GBF88550.1"/>
    </source>
</evidence>
<dbReference type="SUPFAM" id="SSF55120">
    <property type="entry name" value="Pseudouridine synthase"/>
    <property type="match status" value="1"/>
</dbReference>
<evidence type="ECO:0000259" key="6">
    <source>
        <dbReference type="Pfam" id="PF01416"/>
    </source>
</evidence>
<dbReference type="InterPro" id="IPR037185">
    <property type="entry name" value="EmrE-like"/>
</dbReference>
<keyword evidence="2" id="KW-0819">tRNA processing</keyword>
<comment type="caution">
    <text evidence="7">The sequence shown here is derived from an EMBL/GenBank/DDBJ whole genome shotgun (WGS) entry which is preliminary data.</text>
</comment>
<dbReference type="InterPro" id="IPR020097">
    <property type="entry name" value="PsdUridine_synth_TruA_a/b_dom"/>
</dbReference>
<dbReference type="Proteomes" id="UP000247498">
    <property type="component" value="Unassembled WGS sequence"/>
</dbReference>
<dbReference type="InParanoid" id="A0A2V0NSK2"/>
<dbReference type="InterPro" id="IPR020094">
    <property type="entry name" value="TruA/RsuA/RluB/E/F_N"/>
</dbReference>
<dbReference type="GO" id="GO:0009982">
    <property type="term" value="F:pseudouridine synthase activity"/>
    <property type="evidence" value="ECO:0007669"/>
    <property type="project" value="InterPro"/>
</dbReference>
<dbReference type="STRING" id="307507.A0A2V0NSK2"/>
<keyword evidence="5" id="KW-0472">Membrane</keyword>
<reference evidence="7 8" key="1">
    <citation type="journal article" date="2018" name="Sci. Rep.">
        <title>Raphidocelis subcapitata (=Pseudokirchneriella subcapitata) provides an insight into genome evolution and environmental adaptations in the Sphaeropleales.</title>
        <authorList>
            <person name="Suzuki S."/>
            <person name="Yamaguchi H."/>
            <person name="Nakajima N."/>
            <person name="Kawachi M."/>
        </authorList>
    </citation>
    <scope>NUCLEOTIDE SEQUENCE [LARGE SCALE GENOMIC DNA]</scope>
    <source>
        <strain evidence="7 8">NIES-35</strain>
    </source>
</reference>
<keyword evidence="5" id="KW-1133">Transmembrane helix</keyword>
<feature type="transmembrane region" description="Helical" evidence="5">
    <location>
        <begin position="86"/>
        <end position="108"/>
    </location>
</feature>
<evidence type="ECO:0000256" key="5">
    <source>
        <dbReference type="SAM" id="Phobius"/>
    </source>
</evidence>
<dbReference type="InterPro" id="IPR020103">
    <property type="entry name" value="PsdUridine_synth_cat_dom_sf"/>
</dbReference>
<proteinExistence type="inferred from homology"/>
<feature type="transmembrane region" description="Helical" evidence="5">
    <location>
        <begin position="114"/>
        <end position="135"/>
    </location>
</feature>
<dbReference type="PANTHER" id="PTHR11142">
    <property type="entry name" value="PSEUDOURIDYLATE SYNTHASE"/>
    <property type="match status" value="1"/>
</dbReference>
<evidence type="ECO:0000256" key="4">
    <source>
        <dbReference type="SAM" id="MobiDB-lite"/>
    </source>
</evidence>
<name>A0A2V0NSK2_9CHLO</name>
<organism evidence="7 8">
    <name type="scientific">Raphidocelis subcapitata</name>
    <dbReference type="NCBI Taxonomy" id="307507"/>
    <lineage>
        <taxon>Eukaryota</taxon>
        <taxon>Viridiplantae</taxon>
        <taxon>Chlorophyta</taxon>
        <taxon>core chlorophytes</taxon>
        <taxon>Chlorophyceae</taxon>
        <taxon>CS clade</taxon>
        <taxon>Sphaeropleales</taxon>
        <taxon>Selenastraceae</taxon>
        <taxon>Raphidocelis</taxon>
    </lineage>
</organism>
<evidence type="ECO:0000256" key="2">
    <source>
        <dbReference type="ARBA" id="ARBA00022694"/>
    </source>
</evidence>
<feature type="domain" description="Pseudouridine synthase I TruA alpha/beta" evidence="6">
    <location>
        <begin position="259"/>
        <end position="354"/>
    </location>
</feature>
<feature type="compositionally biased region" description="Low complexity" evidence="4">
    <location>
        <begin position="235"/>
        <end position="245"/>
    </location>
</feature>
<dbReference type="CDD" id="cd02570">
    <property type="entry name" value="PseudoU_synth_EcTruA"/>
    <property type="match status" value="1"/>
</dbReference>
<dbReference type="PANTHER" id="PTHR11142:SF0">
    <property type="entry name" value="TRNA PSEUDOURIDINE SYNTHASE-LIKE 1"/>
    <property type="match status" value="1"/>
</dbReference>
<dbReference type="NCBIfam" id="TIGR00071">
    <property type="entry name" value="hisT_truA"/>
    <property type="match status" value="1"/>
</dbReference>
<dbReference type="HAMAP" id="MF_00171">
    <property type="entry name" value="TruA"/>
    <property type="match status" value="1"/>
</dbReference>
<evidence type="ECO:0000256" key="3">
    <source>
        <dbReference type="ARBA" id="ARBA00023235"/>
    </source>
</evidence>
<feature type="domain" description="Pseudouridine synthase I TruA alpha/beta" evidence="6">
    <location>
        <begin position="401"/>
        <end position="512"/>
    </location>
</feature>
<dbReference type="OrthoDB" id="271910at2759"/>
<dbReference type="GO" id="GO:0003723">
    <property type="term" value="F:RNA binding"/>
    <property type="evidence" value="ECO:0007669"/>
    <property type="project" value="InterPro"/>
</dbReference>
<keyword evidence="8" id="KW-1185">Reference proteome</keyword>
<dbReference type="AlphaFoldDB" id="A0A2V0NSK2"/>
<dbReference type="FunFam" id="3.30.70.580:FF:000001">
    <property type="entry name" value="tRNA pseudouridine synthase A"/>
    <property type="match status" value="1"/>
</dbReference>
<dbReference type="Pfam" id="PF01416">
    <property type="entry name" value="PseudoU_synth_1"/>
    <property type="match status" value="2"/>
</dbReference>
<accession>A0A2V0NSK2</accession>
<feature type="compositionally biased region" description="Gly residues" evidence="4">
    <location>
        <begin position="213"/>
        <end position="234"/>
    </location>
</feature>
<dbReference type="InterPro" id="IPR001406">
    <property type="entry name" value="PsdUridine_synth_TruA"/>
</dbReference>
<keyword evidence="3" id="KW-0413">Isomerase</keyword>
<dbReference type="GO" id="GO:0031119">
    <property type="term" value="P:tRNA pseudouridine synthesis"/>
    <property type="evidence" value="ECO:0007669"/>
    <property type="project" value="TreeGrafter"/>
</dbReference>
<comment type="similarity">
    <text evidence="1">Belongs to the tRNA pseudouridine synthase TruA family.</text>
</comment>
<dbReference type="Gene3D" id="3.30.70.660">
    <property type="entry name" value="Pseudouridine synthase I, catalytic domain, C-terminal subdomain"/>
    <property type="match status" value="1"/>
</dbReference>
<gene>
    <name evidence="7" type="ORF">Rsub_01265</name>
</gene>
<evidence type="ECO:0000313" key="8">
    <source>
        <dbReference type="Proteomes" id="UP000247498"/>
    </source>
</evidence>
<feature type="region of interest" description="Disordered" evidence="4">
    <location>
        <begin position="142"/>
        <end position="250"/>
    </location>
</feature>
<sequence>MSSTAGRTGPSRSALVDCALAGCCGAVAAAFARLGGSCAAAAEAARGRWGPWAPWACRAAGIGLMLAANAVMFARYVACLRRLPSLQVTVLVQGANIVATGLLGHALFGELLTARWLAGVAAVMSGLALICLSAAGPAPEQAAQTAVATPPPTALQQRPGRRKGRAGEAGDAATPAPPQQAGSGRVTRSAARALAQKADTASVEAPSAAAGGAAPGDAGGGGGQGSSGRTGGAAAGAAAPSRAAPKQPQEVGTHSYRMVVAYDGTAYSGWQLQPKAPTIQAQIERALSTVLREARGTLGVSAAGRTDAGVHAAGQVVQFHTNRPDWVDLEKFPARVNSLLPHDIRISWLAATAPDFNVTCSATGKIYHYSIDTGRAHNPLTHRHRMHVPRPLDVPAMRAGAALLVGTHDFTQFSNNAPERLRRNPVKSLWRLDVLEVEGGLRLEVEGSGFLYKQVRHMTGVLLALGEGRLGPDYISERLAVGASRPPGAGGAWRGYNVAPGKGLLLHTVHYPPEVDDPNTWLYPSLPHDEWGRLLARAPGESTDEDGG</sequence>
<dbReference type="Gene3D" id="3.30.70.580">
    <property type="entry name" value="Pseudouridine synthase I, catalytic domain, N-terminal subdomain"/>
    <property type="match status" value="1"/>
</dbReference>
<feature type="transmembrane region" description="Helical" evidence="5">
    <location>
        <begin position="52"/>
        <end position="74"/>
    </location>
</feature>
<protein>
    <submittedName>
        <fullName evidence="7">tRNA pseudouridine synthase A</fullName>
    </submittedName>
</protein>
<dbReference type="InterPro" id="IPR020095">
    <property type="entry name" value="PsdUridine_synth_TruA_C"/>
</dbReference>